<reference evidence="2 3" key="1">
    <citation type="journal article" date="2017" name="Syst. Appl. Microbiol.">
        <title>Soybeans inoculated with root zone soils of Canadian native legumes harbour diverse and novel Bradyrhizobium spp. that possess agricultural potential.</title>
        <authorList>
            <person name="Bromfield E.S.P."/>
            <person name="Cloutier S."/>
            <person name="Tambong J.T."/>
            <person name="Tran Thi T.V."/>
        </authorList>
    </citation>
    <scope>NUCLEOTIDE SEQUENCE [LARGE SCALE GENOMIC DNA]</scope>
    <source>
        <strain evidence="2 3">39S1MB</strain>
    </source>
</reference>
<reference evidence="2 3" key="2">
    <citation type="journal article" date="2019" name="Int. J. Syst. Evol. Microbiol.">
        <title>Description and complete genome sequence of Bradyrhizobium amphicarpaeae sp. nov., harbouring photosystem and nitrogen-fixation genes.</title>
        <authorList>
            <person name="Bromfield E.S.P."/>
            <person name="Cloutier S."/>
            <person name="Nguyen H.D.T."/>
        </authorList>
    </citation>
    <scope>NUCLEOTIDE SEQUENCE [LARGE SCALE GENOMIC DNA]</scope>
    <source>
        <strain evidence="2 3">39S1MB</strain>
    </source>
</reference>
<keyword evidence="1" id="KW-0812">Transmembrane</keyword>
<dbReference type="OrthoDB" id="8251742at2"/>
<dbReference type="KEGG" id="brq:CIT40_26435"/>
<dbReference type="RefSeq" id="WP_100298074.1">
    <property type="nucleotide sequence ID" value="NZ_CP029426.2"/>
</dbReference>
<feature type="transmembrane region" description="Helical" evidence="1">
    <location>
        <begin position="21"/>
        <end position="47"/>
    </location>
</feature>
<accession>A0A2U8Q429</accession>
<organism evidence="2 3">
    <name type="scientific">Bradyrhizobium amphicarpaeae</name>
    <dbReference type="NCBI Taxonomy" id="1404768"/>
    <lineage>
        <taxon>Bacteria</taxon>
        <taxon>Pseudomonadati</taxon>
        <taxon>Pseudomonadota</taxon>
        <taxon>Alphaproteobacteria</taxon>
        <taxon>Hyphomicrobiales</taxon>
        <taxon>Nitrobacteraceae</taxon>
        <taxon>Bradyrhizobium</taxon>
    </lineage>
</organism>
<dbReference type="Proteomes" id="UP000215884">
    <property type="component" value="Chromosome"/>
</dbReference>
<keyword evidence="1" id="KW-1133">Transmembrane helix</keyword>
<proteinExistence type="predicted"/>
<protein>
    <submittedName>
        <fullName evidence="2">RNA-binding protein</fullName>
    </submittedName>
</protein>
<keyword evidence="3" id="KW-1185">Reference proteome</keyword>
<dbReference type="AlphaFoldDB" id="A0A2U8Q429"/>
<evidence type="ECO:0000313" key="2">
    <source>
        <dbReference type="EMBL" id="AWM04890.1"/>
    </source>
</evidence>
<sequence length="55" mass="6305">MLERTDQHTLQNAKRRETNDTAVGLAFLGTVGIAMTAWIAAILWVSWRLIAWIFF</sequence>
<keyword evidence="1" id="KW-0472">Membrane</keyword>
<gene>
    <name evidence="2" type="ORF">CIT40_26435</name>
</gene>
<evidence type="ECO:0000313" key="3">
    <source>
        <dbReference type="Proteomes" id="UP000215884"/>
    </source>
</evidence>
<dbReference type="EMBL" id="CP029426">
    <property type="protein sequence ID" value="AWM04890.1"/>
    <property type="molecule type" value="Genomic_DNA"/>
</dbReference>
<evidence type="ECO:0000256" key="1">
    <source>
        <dbReference type="SAM" id="Phobius"/>
    </source>
</evidence>
<name>A0A2U8Q429_9BRAD</name>